<protein>
    <submittedName>
        <fullName evidence="2">Uncharacterized protein</fullName>
    </submittedName>
</protein>
<proteinExistence type="predicted"/>
<evidence type="ECO:0000256" key="1">
    <source>
        <dbReference type="SAM" id="Coils"/>
    </source>
</evidence>
<feature type="coiled-coil region" evidence="1">
    <location>
        <begin position="260"/>
        <end position="322"/>
    </location>
</feature>
<name>A0A103R5J9_9BURK</name>
<dbReference type="OrthoDB" id="8457079at2"/>
<reference evidence="2 3" key="1">
    <citation type="submission" date="2015-11" db="EMBL/GenBank/DDBJ databases">
        <title>Expanding the genomic diversity of Burkholderia species for the development of highly accurate diagnostics.</title>
        <authorList>
            <person name="Sahl J."/>
            <person name="Keim P."/>
            <person name="Wagner D."/>
        </authorList>
    </citation>
    <scope>NUCLEOTIDE SEQUENCE [LARGE SCALE GENOMIC DNA]</scope>
    <source>
        <strain evidence="2 3">MSMB2036</strain>
    </source>
</reference>
<keyword evidence="1" id="KW-0175">Coiled coil</keyword>
<evidence type="ECO:0000313" key="3">
    <source>
        <dbReference type="Proteomes" id="UP000064029"/>
    </source>
</evidence>
<gene>
    <name evidence="2" type="ORF">WJ33_31025</name>
</gene>
<evidence type="ECO:0000313" key="2">
    <source>
        <dbReference type="EMBL" id="KVG61616.1"/>
    </source>
</evidence>
<feature type="coiled-coil region" evidence="1">
    <location>
        <begin position="100"/>
        <end position="127"/>
    </location>
</feature>
<dbReference type="Proteomes" id="UP000064029">
    <property type="component" value="Unassembled WGS sequence"/>
</dbReference>
<sequence length="893" mass="96237">MVEDIYAQRHAAYATLLQEATRTMTTEQLAELQKEAKAGRPSGTFSKNIQGILDAGGMTDDQGRQATQRAVLDLVVRMSESNLIENSRVAQDQAGTKVAVSQAIRSLKELDTKTEDLQTQLKAVSASSQRALDGIDDLRYASLKTPAEQAEYLLKGGLAHVDPAKRREMLDSAQRQARYDAVQTAIGDTAQAMNALSTFTRNILHDENAAAAMQQVSTGLQLAQSAMTIAGAFAGTASPLVAINALGAISGVFGGGSDPLAGMRVELEAIRKQLVEVNKRLDEVIGLQRETLLSLEAVNRKLDKLEEDNQDLKYAAAEHVAAVLGAQWKGVYGSCQYLVARFQGGGGGGFELPYLSSDAYAKAHFLDLQRLALLNSPDGNACAEGLRDLIMNPDQIRLLSFRDKGKARSGVEHAQSELDDARRALEALLSQRYGNTDQVAIALRAALLYMTSPAENLDDLQARADAFDGGPIADNRLPCWWRNEPNSNGPSCEWATPRARHDGVSVYDDMLDGASKDSLLHPWAVAELDDYALTFYPQRLVRGVNVGNPAALAGSNVAAFAREKYPAVQQDLRDLLMGYLQVTDVAVAQQAMSNGGDLLAAFLARNLLEPPIIDGKLVPSLQAGVPRECLKKWGNSPAAVTAPTQTYLREHPRTALLVLQLIARNAAFPPGASAIGSAARYEAARITEPTGKALDASLHWAPTPEASATERGAWNAWWEGIFELDQKTVLRQEAPAPGPSRSIPYYSPQPLAGLELLKGHGYELVYAATDGVEIEIWTAQKRSQADKDDPLCGTYEVKPEKVKLPRGWSLSAGGLVMALPSASQLQVGPIAFTSEQSALLTRQASLRQELASLAVMPDIRGIEAPMAYGLAQQARVALKIQDHQPGVLLGNSK</sequence>
<dbReference type="EMBL" id="LOXM01000185">
    <property type="protein sequence ID" value="KVG61616.1"/>
    <property type="molecule type" value="Genomic_DNA"/>
</dbReference>
<dbReference type="RefSeq" id="WP_059755035.1">
    <property type="nucleotide sequence ID" value="NZ_CP013415.1"/>
</dbReference>
<dbReference type="AlphaFoldDB" id="A0A103R5J9"/>
<comment type="caution">
    <text evidence="2">The sequence shown here is derived from an EMBL/GenBank/DDBJ whole genome shotgun (WGS) entry which is preliminary data.</text>
</comment>
<organism evidence="2 3">
    <name type="scientific">Burkholderia ubonensis</name>
    <dbReference type="NCBI Taxonomy" id="101571"/>
    <lineage>
        <taxon>Bacteria</taxon>
        <taxon>Pseudomonadati</taxon>
        <taxon>Pseudomonadota</taxon>
        <taxon>Betaproteobacteria</taxon>
        <taxon>Burkholderiales</taxon>
        <taxon>Burkholderiaceae</taxon>
        <taxon>Burkholderia</taxon>
        <taxon>Burkholderia cepacia complex</taxon>
    </lineage>
</organism>
<accession>A0A103R5J9</accession>